<dbReference type="CDD" id="cd00067">
    <property type="entry name" value="GAL4"/>
    <property type="match status" value="2"/>
</dbReference>
<dbReference type="Proteomes" id="UP000284842">
    <property type="component" value="Unassembled WGS sequence"/>
</dbReference>
<dbReference type="GO" id="GO:0000981">
    <property type="term" value="F:DNA-binding transcription factor activity, RNA polymerase II-specific"/>
    <property type="evidence" value="ECO:0007669"/>
    <property type="project" value="InterPro"/>
</dbReference>
<name>A0A409Y9V2_9AGAR</name>
<dbReference type="Gene3D" id="4.10.240.10">
    <property type="entry name" value="Zn(2)-C6 fungal-type DNA-binding domain"/>
    <property type="match status" value="2"/>
</dbReference>
<dbReference type="Pfam" id="PF00172">
    <property type="entry name" value="Zn_clus"/>
    <property type="match status" value="1"/>
</dbReference>
<feature type="domain" description="Zn(2)-C6 fungal-type" evidence="4">
    <location>
        <begin position="96"/>
        <end position="127"/>
    </location>
</feature>
<comment type="caution">
    <text evidence="5">The sequence shown here is derived from an EMBL/GenBank/DDBJ whole genome shotgun (WGS) entry which is preliminary data.</text>
</comment>
<gene>
    <name evidence="5" type="ORF">CVT24_009727</name>
</gene>
<evidence type="ECO:0000313" key="6">
    <source>
        <dbReference type="Proteomes" id="UP000284842"/>
    </source>
</evidence>
<feature type="region of interest" description="Disordered" evidence="3">
    <location>
        <begin position="132"/>
        <end position="161"/>
    </location>
</feature>
<organism evidence="5 6">
    <name type="scientific">Panaeolus cyanescens</name>
    <dbReference type="NCBI Taxonomy" id="181874"/>
    <lineage>
        <taxon>Eukaryota</taxon>
        <taxon>Fungi</taxon>
        <taxon>Dikarya</taxon>
        <taxon>Basidiomycota</taxon>
        <taxon>Agaricomycotina</taxon>
        <taxon>Agaricomycetes</taxon>
        <taxon>Agaricomycetidae</taxon>
        <taxon>Agaricales</taxon>
        <taxon>Agaricineae</taxon>
        <taxon>Galeropsidaceae</taxon>
        <taxon>Panaeolus</taxon>
    </lineage>
</organism>
<dbReference type="SMART" id="SM00066">
    <property type="entry name" value="GAL4"/>
    <property type="match status" value="2"/>
</dbReference>
<accession>A0A409Y9V2</accession>
<keyword evidence="2" id="KW-0539">Nucleus</keyword>
<evidence type="ECO:0000313" key="5">
    <source>
        <dbReference type="EMBL" id="PPQ99744.1"/>
    </source>
</evidence>
<dbReference type="InParanoid" id="A0A409Y9V2"/>
<dbReference type="PANTHER" id="PTHR31001">
    <property type="entry name" value="UNCHARACTERIZED TRANSCRIPTIONAL REGULATORY PROTEIN"/>
    <property type="match status" value="1"/>
</dbReference>
<comment type="subcellular location">
    <subcellularLocation>
        <location evidence="1">Nucleus</location>
    </subcellularLocation>
</comment>
<dbReference type="InterPro" id="IPR001138">
    <property type="entry name" value="Zn2Cys6_DnaBD"/>
</dbReference>
<dbReference type="GO" id="GO:0008270">
    <property type="term" value="F:zinc ion binding"/>
    <property type="evidence" value="ECO:0007669"/>
    <property type="project" value="InterPro"/>
</dbReference>
<proteinExistence type="predicted"/>
<dbReference type="PROSITE" id="PS50048">
    <property type="entry name" value="ZN2_CY6_FUNGAL_2"/>
    <property type="match status" value="2"/>
</dbReference>
<feature type="domain" description="Zn(2)-C6 fungal-type" evidence="4">
    <location>
        <begin position="52"/>
        <end position="83"/>
    </location>
</feature>
<dbReference type="EMBL" id="NHTK01001348">
    <property type="protein sequence ID" value="PPQ99744.1"/>
    <property type="molecule type" value="Genomic_DNA"/>
</dbReference>
<dbReference type="InterPro" id="IPR050613">
    <property type="entry name" value="Sec_Metabolite_Reg"/>
</dbReference>
<sequence length="466" mass="52940">MANIATAHNDPMDRTQDEEDEERIIIRIPTSKAYLTQNIQESNWTGHRGKPRCDHCRANNLRCDRVLPMCNHCAWAKQDKCVYTPLPTPAHRGIPRCDRCRSLNMKCDRNLPICGNCKVADGRPCNYTAKRRNKGTTEADSIPGPMPQPSSSWPHPMPHITPKMEHEPQTLSFLTHSAPSTNIVHSPSPEPERVAAHGTSHTGRFTADYARVKPPILEPLPIPVDARIVHSPSPEIVEYIPPPNQYYPPVLPEPKILINAAHVEPWSHPTFVSLPHVVWEGLRAIDPVEMPNRQEFESALDAFQAHMIPDIRETTIFTMEQYSTLAHALNTGDFSNLTPRQGQWAKIHRLSAASSKCLLVVAPRDSAFELNEDMAKKYKDEFVRDRMKGLVEADSMQVQYYDQIPVQNQIYDILTYAHRSHLGADQMLIEVVRLNFTLISYPMAELYVRMCPLCKIRSQRQHSPSP</sequence>
<feature type="region of interest" description="Disordered" evidence="3">
    <location>
        <begin position="1"/>
        <end position="21"/>
    </location>
</feature>
<dbReference type="AlphaFoldDB" id="A0A409Y9V2"/>
<keyword evidence="6" id="KW-1185">Reference proteome</keyword>
<dbReference type="SUPFAM" id="SSF57701">
    <property type="entry name" value="Zn2/Cys6 DNA-binding domain"/>
    <property type="match status" value="2"/>
</dbReference>
<evidence type="ECO:0000256" key="3">
    <source>
        <dbReference type="SAM" id="MobiDB-lite"/>
    </source>
</evidence>
<dbReference type="InterPro" id="IPR036864">
    <property type="entry name" value="Zn2-C6_fun-type_DNA-bd_sf"/>
</dbReference>
<evidence type="ECO:0000256" key="2">
    <source>
        <dbReference type="ARBA" id="ARBA00023242"/>
    </source>
</evidence>
<evidence type="ECO:0000256" key="1">
    <source>
        <dbReference type="ARBA" id="ARBA00004123"/>
    </source>
</evidence>
<dbReference type="OrthoDB" id="39175at2759"/>
<dbReference type="GO" id="GO:0005634">
    <property type="term" value="C:nucleus"/>
    <property type="evidence" value="ECO:0007669"/>
    <property type="project" value="UniProtKB-SubCell"/>
</dbReference>
<protein>
    <recommendedName>
        <fullName evidence="4">Zn(2)-C6 fungal-type domain-containing protein</fullName>
    </recommendedName>
</protein>
<reference evidence="5 6" key="1">
    <citation type="journal article" date="2018" name="Evol. Lett.">
        <title>Horizontal gene cluster transfer increased hallucinogenic mushroom diversity.</title>
        <authorList>
            <person name="Reynolds H.T."/>
            <person name="Vijayakumar V."/>
            <person name="Gluck-Thaler E."/>
            <person name="Korotkin H.B."/>
            <person name="Matheny P.B."/>
            <person name="Slot J.C."/>
        </authorList>
    </citation>
    <scope>NUCLEOTIDE SEQUENCE [LARGE SCALE GENOMIC DNA]</scope>
    <source>
        <strain evidence="5 6">2629</strain>
    </source>
</reference>
<evidence type="ECO:0000259" key="4">
    <source>
        <dbReference type="PROSITE" id="PS50048"/>
    </source>
</evidence>